<feature type="transmembrane region" description="Helical" evidence="4">
    <location>
        <begin position="378"/>
        <end position="399"/>
    </location>
</feature>
<sequence length="411" mass="44187">MQSTAEPVPEGGIQAWMQVLCSWIILADSWGLVNSFGMYQTYYESHLLSNSTSSSISWIGSLQGALLLILAPVSGTLYDAGYFRTLLLTGLSLIIFGQFITSFATAYWQILLSQGICIGLGCGLVYVPSTAILSQYFHRRRALVIGIASTGSPIIGIVFPIVFGKLQPALGFPWATRLIALILLAISSIPAVTMYPRTKQKAQVRSFVDTGALKDPVFALFIVGCFFVFLTLYVAFFYTQLFAIQHGITTVSSSSYILMLLNAGSIPGRVAPNYLADRLGALRIQLLVTSMSAVMMFAWLGVWNLGGLIAFALLYGLFSGGVVSITPCLIVALSPNPEKIGTRMGMVFFVSGIAVLVGTPTAGALLGGEDDAHWTNTITYGAVSLAIGAMCYAYAGIIWRRRQANTRAVSV</sequence>
<dbReference type="SUPFAM" id="SSF103473">
    <property type="entry name" value="MFS general substrate transporter"/>
    <property type="match status" value="1"/>
</dbReference>
<dbReference type="InterPro" id="IPR050327">
    <property type="entry name" value="Proton-linked_MCT"/>
</dbReference>
<keyword evidence="4" id="KW-0472">Membrane</keyword>
<feature type="transmembrane region" description="Helical" evidence="4">
    <location>
        <begin position="56"/>
        <end position="78"/>
    </location>
</feature>
<evidence type="ECO:0000256" key="4">
    <source>
        <dbReference type="SAM" id="Phobius"/>
    </source>
</evidence>
<comment type="similarity">
    <text evidence="2">Belongs to the major facilitator superfamily. Monocarboxylate porter (TC 2.A.1.13) family.</text>
</comment>
<feature type="domain" description="Major facilitator superfamily (MFS) profile" evidence="5">
    <location>
        <begin position="15"/>
        <end position="407"/>
    </location>
</feature>
<feature type="transmembrane region" description="Helical" evidence="4">
    <location>
        <begin position="110"/>
        <end position="133"/>
    </location>
</feature>
<evidence type="ECO:0000256" key="2">
    <source>
        <dbReference type="ARBA" id="ARBA00006727"/>
    </source>
</evidence>
<proteinExistence type="inferred from homology"/>
<evidence type="ECO:0000256" key="3">
    <source>
        <dbReference type="ARBA" id="ARBA00023180"/>
    </source>
</evidence>
<reference evidence="6" key="1">
    <citation type="submission" date="2022-09" db="EMBL/GenBank/DDBJ databases">
        <title>Fusarium specimens isolated from Avocado Roots.</title>
        <authorList>
            <person name="Stajich J."/>
            <person name="Roper C."/>
            <person name="Heimlech-Rivalta G."/>
        </authorList>
    </citation>
    <scope>NUCLEOTIDE SEQUENCE</scope>
    <source>
        <strain evidence="6">CF00095</strain>
    </source>
</reference>
<dbReference type="InterPro" id="IPR020846">
    <property type="entry name" value="MFS_dom"/>
</dbReference>
<dbReference type="EMBL" id="JAOQBH010000006">
    <property type="protein sequence ID" value="KAJ4135274.1"/>
    <property type="molecule type" value="Genomic_DNA"/>
</dbReference>
<keyword evidence="4" id="KW-1133">Transmembrane helix</keyword>
<protein>
    <recommendedName>
        <fullName evidence="5">Major facilitator superfamily (MFS) profile domain-containing protein</fullName>
    </recommendedName>
</protein>
<keyword evidence="3" id="KW-0325">Glycoprotein</keyword>
<dbReference type="PANTHER" id="PTHR11360">
    <property type="entry name" value="MONOCARBOXYLATE TRANSPORTER"/>
    <property type="match status" value="1"/>
</dbReference>
<feature type="transmembrane region" description="Helical" evidence="4">
    <location>
        <begin position="85"/>
        <end position="104"/>
    </location>
</feature>
<comment type="caution">
    <text evidence="6">The sequence shown here is derived from an EMBL/GenBank/DDBJ whole genome shotgun (WGS) entry which is preliminary data.</text>
</comment>
<evidence type="ECO:0000259" key="5">
    <source>
        <dbReference type="PROSITE" id="PS50850"/>
    </source>
</evidence>
<dbReference type="Pfam" id="PF07690">
    <property type="entry name" value="MFS_1"/>
    <property type="match status" value="1"/>
</dbReference>
<keyword evidence="4" id="KW-0812">Transmembrane</keyword>
<evidence type="ECO:0000313" key="6">
    <source>
        <dbReference type="EMBL" id="KAJ4135274.1"/>
    </source>
</evidence>
<dbReference type="PROSITE" id="PS50850">
    <property type="entry name" value="MFS"/>
    <property type="match status" value="1"/>
</dbReference>
<feature type="transmembrane region" description="Helical" evidence="4">
    <location>
        <begin position="345"/>
        <end position="366"/>
    </location>
</feature>
<dbReference type="InterPro" id="IPR011701">
    <property type="entry name" value="MFS"/>
</dbReference>
<accession>A0ABQ8RHK3</accession>
<feature type="transmembrane region" description="Helical" evidence="4">
    <location>
        <begin position="142"/>
        <end position="162"/>
    </location>
</feature>
<feature type="transmembrane region" description="Helical" evidence="4">
    <location>
        <begin position="244"/>
        <end position="263"/>
    </location>
</feature>
<feature type="transmembrane region" description="Helical" evidence="4">
    <location>
        <begin position="174"/>
        <end position="196"/>
    </location>
</feature>
<dbReference type="PANTHER" id="PTHR11360:SF234">
    <property type="entry name" value="MFS-TYPE TRANSPORTER DBAD-RELATED"/>
    <property type="match status" value="1"/>
</dbReference>
<dbReference type="InterPro" id="IPR036259">
    <property type="entry name" value="MFS_trans_sf"/>
</dbReference>
<dbReference type="Gene3D" id="1.20.1250.20">
    <property type="entry name" value="MFS general substrate transporter like domains"/>
    <property type="match status" value="1"/>
</dbReference>
<organism evidence="6 7">
    <name type="scientific">Fusarium equiseti</name>
    <name type="common">Fusarium scirpi</name>
    <dbReference type="NCBI Taxonomy" id="61235"/>
    <lineage>
        <taxon>Eukaryota</taxon>
        <taxon>Fungi</taxon>
        <taxon>Dikarya</taxon>
        <taxon>Ascomycota</taxon>
        <taxon>Pezizomycotina</taxon>
        <taxon>Sordariomycetes</taxon>
        <taxon>Hypocreomycetidae</taxon>
        <taxon>Hypocreales</taxon>
        <taxon>Nectriaceae</taxon>
        <taxon>Fusarium</taxon>
        <taxon>Fusarium incarnatum-equiseti species complex</taxon>
    </lineage>
</organism>
<keyword evidence="7" id="KW-1185">Reference proteome</keyword>
<feature type="transmembrane region" description="Helical" evidence="4">
    <location>
        <begin position="308"/>
        <end position="333"/>
    </location>
</feature>
<evidence type="ECO:0000313" key="7">
    <source>
        <dbReference type="Proteomes" id="UP001152024"/>
    </source>
</evidence>
<comment type="subcellular location">
    <subcellularLocation>
        <location evidence="1">Membrane</location>
        <topology evidence="1">Multi-pass membrane protein</topology>
    </subcellularLocation>
</comment>
<evidence type="ECO:0000256" key="1">
    <source>
        <dbReference type="ARBA" id="ARBA00004141"/>
    </source>
</evidence>
<gene>
    <name evidence="6" type="ORF">NW768_004896</name>
</gene>
<feature type="transmembrane region" description="Helical" evidence="4">
    <location>
        <begin position="217"/>
        <end position="238"/>
    </location>
</feature>
<feature type="transmembrane region" description="Helical" evidence="4">
    <location>
        <begin position="284"/>
        <end position="302"/>
    </location>
</feature>
<name>A0ABQ8RHK3_FUSEQ</name>
<dbReference type="Proteomes" id="UP001152024">
    <property type="component" value="Unassembled WGS sequence"/>
</dbReference>